<dbReference type="RefSeq" id="WP_058284046.1">
    <property type="nucleotide sequence ID" value="NZ_CYUD01000024.1"/>
</dbReference>
<sequence>MPVIATITAVTFLLDGSSDLAPSFLEPNTLRPALDKAISPADSDVRTAALKIVSDLEVAVDRFRAAVEGAADNAILGSTDKSASASSTRAVFSELDRERDRAISAVLDSRDQLVSLLDQETWSRVFDG</sequence>
<dbReference type="AlphaFoldDB" id="A0A0P1IKN0"/>
<name>A0A0P1IKN0_9RHOB</name>
<gene>
    <name evidence="1" type="ORF">RUE5091_04451</name>
</gene>
<organism evidence="1 2">
    <name type="scientific">Ruegeria denitrificans</name>
    <dbReference type="NCBI Taxonomy" id="1715692"/>
    <lineage>
        <taxon>Bacteria</taxon>
        <taxon>Pseudomonadati</taxon>
        <taxon>Pseudomonadota</taxon>
        <taxon>Alphaproteobacteria</taxon>
        <taxon>Rhodobacterales</taxon>
        <taxon>Roseobacteraceae</taxon>
        <taxon>Ruegeria</taxon>
    </lineage>
</organism>
<protein>
    <submittedName>
        <fullName evidence="1">Uncharacterized protein</fullName>
    </submittedName>
</protein>
<keyword evidence="2" id="KW-1185">Reference proteome</keyword>
<proteinExistence type="predicted"/>
<dbReference type="STRING" id="1715692.RUE5091_04451"/>
<reference evidence="2" key="1">
    <citation type="submission" date="2015-09" db="EMBL/GenBank/DDBJ databases">
        <authorList>
            <person name="Rodrigo-Torres L."/>
            <person name="Arahal D.R."/>
        </authorList>
    </citation>
    <scope>NUCLEOTIDE SEQUENCE [LARGE SCALE GENOMIC DNA]</scope>
    <source>
        <strain evidence="2">CECT 5091</strain>
    </source>
</reference>
<dbReference type="EMBL" id="CYUD01000024">
    <property type="protein sequence ID" value="CUK19934.1"/>
    <property type="molecule type" value="Genomic_DNA"/>
</dbReference>
<evidence type="ECO:0000313" key="1">
    <source>
        <dbReference type="EMBL" id="CUK19934.1"/>
    </source>
</evidence>
<accession>A0A0P1IKN0</accession>
<dbReference type="Proteomes" id="UP000051260">
    <property type="component" value="Unassembled WGS sequence"/>
</dbReference>
<evidence type="ECO:0000313" key="2">
    <source>
        <dbReference type="Proteomes" id="UP000051260"/>
    </source>
</evidence>